<sequence>MTDMTATFVLVDMPRYHTWVIPIRIGEATVLVVSPYSSNIMVRFVTSPTALRIMIFHLKG</sequence>
<dbReference type="AlphaFoldDB" id="A0AA94ITR5"/>
<protein>
    <submittedName>
        <fullName evidence="1">Uncharacterized protein</fullName>
    </submittedName>
</protein>
<gene>
    <name evidence="1" type="ORF">SAMN06265364_10981</name>
</gene>
<dbReference type="Proteomes" id="UP000198427">
    <property type="component" value="Unassembled WGS sequence"/>
</dbReference>
<comment type="caution">
    <text evidence="1">The sequence shown here is derived from an EMBL/GenBank/DDBJ whole genome shotgun (WGS) entry which is preliminary data.</text>
</comment>
<organism evidence="1 2">
    <name type="scientific">Prevotella jejuni</name>
    <dbReference type="NCBI Taxonomy" id="1177574"/>
    <lineage>
        <taxon>Bacteria</taxon>
        <taxon>Pseudomonadati</taxon>
        <taxon>Bacteroidota</taxon>
        <taxon>Bacteroidia</taxon>
        <taxon>Bacteroidales</taxon>
        <taxon>Prevotellaceae</taxon>
        <taxon>Prevotella</taxon>
    </lineage>
</organism>
<reference evidence="1 2" key="1">
    <citation type="submission" date="2017-06" db="EMBL/GenBank/DDBJ databases">
        <authorList>
            <person name="Varghese N."/>
            <person name="Submissions S."/>
        </authorList>
    </citation>
    <scope>NUCLEOTIDE SEQUENCE [LARGE SCALE GENOMIC DNA]</scope>
    <source>
        <strain evidence="1 2">DSM 26989</strain>
    </source>
</reference>
<proteinExistence type="predicted"/>
<dbReference type="EMBL" id="FZNZ01000009">
    <property type="protein sequence ID" value="SNR77057.1"/>
    <property type="molecule type" value="Genomic_DNA"/>
</dbReference>
<evidence type="ECO:0000313" key="1">
    <source>
        <dbReference type="EMBL" id="SNR77057.1"/>
    </source>
</evidence>
<accession>A0AA94ITR5</accession>
<evidence type="ECO:0000313" key="2">
    <source>
        <dbReference type="Proteomes" id="UP000198427"/>
    </source>
</evidence>
<name>A0AA94ITR5_9BACT</name>
<keyword evidence="2" id="KW-1185">Reference proteome</keyword>